<dbReference type="Proteomes" id="UP000789342">
    <property type="component" value="Unassembled WGS sequence"/>
</dbReference>
<protein>
    <submittedName>
        <fullName evidence="2">8669_t:CDS:1</fullName>
    </submittedName>
</protein>
<reference evidence="2" key="1">
    <citation type="submission" date="2021-06" db="EMBL/GenBank/DDBJ databases">
        <authorList>
            <person name="Kallberg Y."/>
            <person name="Tangrot J."/>
            <person name="Rosling A."/>
        </authorList>
    </citation>
    <scope>NUCLEOTIDE SEQUENCE</scope>
    <source>
        <strain evidence="2">CL551</strain>
    </source>
</reference>
<comment type="caution">
    <text evidence="2">The sequence shown here is derived from an EMBL/GenBank/DDBJ whole genome shotgun (WGS) entry which is preliminary data.</text>
</comment>
<feature type="domain" description="Serine-threonine/tyrosine-protein kinase catalytic" evidence="1">
    <location>
        <begin position="2"/>
        <end position="62"/>
    </location>
</feature>
<gene>
    <name evidence="2" type="ORF">AMORRO_LOCUS6567</name>
</gene>
<dbReference type="InterPro" id="IPR001245">
    <property type="entry name" value="Ser-Thr/Tyr_kinase_cat_dom"/>
</dbReference>
<evidence type="ECO:0000313" key="2">
    <source>
        <dbReference type="EMBL" id="CAG8573167.1"/>
    </source>
</evidence>
<accession>A0A9N9BLN0</accession>
<dbReference type="Gene3D" id="1.10.510.10">
    <property type="entry name" value="Transferase(Phosphotransferase) domain 1"/>
    <property type="match status" value="1"/>
</dbReference>
<dbReference type="GO" id="GO:0004672">
    <property type="term" value="F:protein kinase activity"/>
    <property type="evidence" value="ECO:0007669"/>
    <property type="project" value="InterPro"/>
</dbReference>
<organism evidence="2 3">
    <name type="scientific">Acaulospora morrowiae</name>
    <dbReference type="NCBI Taxonomy" id="94023"/>
    <lineage>
        <taxon>Eukaryota</taxon>
        <taxon>Fungi</taxon>
        <taxon>Fungi incertae sedis</taxon>
        <taxon>Mucoromycota</taxon>
        <taxon>Glomeromycotina</taxon>
        <taxon>Glomeromycetes</taxon>
        <taxon>Diversisporales</taxon>
        <taxon>Acaulosporaceae</taxon>
        <taxon>Acaulospora</taxon>
    </lineage>
</organism>
<dbReference type="SUPFAM" id="SSF56112">
    <property type="entry name" value="Protein kinase-like (PK-like)"/>
    <property type="match status" value="1"/>
</dbReference>
<sequence length="126" mass="14523">MYEVLFDVRPFGDIDEDTLAGRICEGERAKTQNMPPSIIELIECCWDADPSKRPSAEDLCKILNAWKNYVYDTQLHREIKAFELVKKNKKEANLYTDQDISTTSILSTSQLLLTRKSKLIDIKIPK</sequence>
<proteinExistence type="predicted"/>
<dbReference type="Pfam" id="PF07714">
    <property type="entry name" value="PK_Tyr_Ser-Thr"/>
    <property type="match status" value="1"/>
</dbReference>
<evidence type="ECO:0000259" key="1">
    <source>
        <dbReference type="Pfam" id="PF07714"/>
    </source>
</evidence>
<dbReference type="AlphaFoldDB" id="A0A9N9BLN0"/>
<dbReference type="OrthoDB" id="3205772at2759"/>
<name>A0A9N9BLN0_9GLOM</name>
<dbReference type="InterPro" id="IPR011009">
    <property type="entry name" value="Kinase-like_dom_sf"/>
</dbReference>
<feature type="non-terminal residue" evidence="2">
    <location>
        <position position="126"/>
    </location>
</feature>
<keyword evidence="3" id="KW-1185">Reference proteome</keyword>
<dbReference type="EMBL" id="CAJVPV010004421">
    <property type="protein sequence ID" value="CAG8573167.1"/>
    <property type="molecule type" value="Genomic_DNA"/>
</dbReference>
<evidence type="ECO:0000313" key="3">
    <source>
        <dbReference type="Proteomes" id="UP000789342"/>
    </source>
</evidence>